<evidence type="ECO:0000313" key="1">
    <source>
        <dbReference type="EMBL" id="MCU4742815.1"/>
    </source>
</evidence>
<dbReference type="InterPro" id="IPR015943">
    <property type="entry name" value="WD40/YVTN_repeat-like_dom_sf"/>
</dbReference>
<reference evidence="1" key="1">
    <citation type="submission" date="2022-09" db="EMBL/GenBank/DDBJ databases">
        <title>Enrichment on poylsaccharides allowed isolation of novel metabolic and taxonomic groups of Haloarchaea.</title>
        <authorList>
            <person name="Sorokin D.Y."/>
            <person name="Elcheninov A.G."/>
            <person name="Khizhniak T.V."/>
            <person name="Kolganova T.V."/>
            <person name="Kublanov I.V."/>
        </authorList>
    </citation>
    <scope>NUCLEOTIDE SEQUENCE</scope>
    <source>
        <strain evidence="1">AArc-xg1-1</strain>
    </source>
</reference>
<accession>A0AAP2Z0S5</accession>
<dbReference type="AlphaFoldDB" id="A0AAP2Z0S5"/>
<protein>
    <recommendedName>
        <fullName evidence="3">WD40-like Beta Propeller Repeat</fullName>
    </recommendedName>
</protein>
<dbReference type="Gene3D" id="2.130.10.10">
    <property type="entry name" value="YVTN repeat-like/Quinoprotein amine dehydrogenase"/>
    <property type="match status" value="1"/>
</dbReference>
<dbReference type="RefSeq" id="WP_338004630.1">
    <property type="nucleotide sequence ID" value="NZ_JAOPKA010000010.1"/>
</dbReference>
<evidence type="ECO:0008006" key="3">
    <source>
        <dbReference type="Google" id="ProtNLM"/>
    </source>
</evidence>
<name>A0AAP2Z0S5_9EURY</name>
<organism evidence="1 2">
    <name type="scientific">Natronoglomus mannanivorans</name>
    <dbReference type="NCBI Taxonomy" id="2979990"/>
    <lineage>
        <taxon>Archaea</taxon>
        <taxon>Methanobacteriati</taxon>
        <taxon>Methanobacteriota</taxon>
        <taxon>Stenosarchaea group</taxon>
        <taxon>Halobacteria</taxon>
        <taxon>Halobacteriales</taxon>
        <taxon>Natrialbaceae</taxon>
        <taxon>Natronoglomus</taxon>
    </lineage>
</organism>
<dbReference type="Proteomes" id="UP001321018">
    <property type="component" value="Unassembled WGS sequence"/>
</dbReference>
<evidence type="ECO:0000313" key="2">
    <source>
        <dbReference type="Proteomes" id="UP001321018"/>
    </source>
</evidence>
<dbReference type="SUPFAM" id="SSF82171">
    <property type="entry name" value="DPP6 N-terminal domain-like"/>
    <property type="match status" value="1"/>
</dbReference>
<dbReference type="EMBL" id="JAOPKA010000010">
    <property type="protein sequence ID" value="MCU4742815.1"/>
    <property type="molecule type" value="Genomic_DNA"/>
</dbReference>
<comment type="caution">
    <text evidence="1">The sequence shown here is derived from an EMBL/GenBank/DDBJ whole genome shotgun (WGS) entry which is preliminary data.</text>
</comment>
<proteinExistence type="predicted"/>
<sequence length="419" mass="47882">MSTIQHVKNRVKGTGFEQVLGPLYVYGKYLASGGYGFDYELNHGVKIMSPAEWAGVDHEQTKEFFGYYDKTPWSSNMTSFLTHCIRGDTKVDIVVYDRESSSRRVIADTSAWNHQQGAMIQWIEPEAVIYNDIVDSELQSLVIDTQGSQLERYPVPVQTVSPDGDEFLAINYRKFDRINPQYGYGTTVDNFDERMNYSDDGIWRVDRSTDEIELVLTLADVIEYDTEPEMENSSHWINHIMYSPDGSQFVFMHRWGGRDGKSSRLYLSDADGTNLRLIMDSEIISHYSWINEVTLVVWGRTKEQGDGYYIIDVERGTQERIGGNLNKHGDGHPSISEESNWLVTDSYANDAQIRHLIVHNVANSRTLEVGKFHSSIRLRGEKSCDLHPRWSPDGKLVSFDSSHNGYRCNYIADLAKILP</sequence>
<gene>
    <name evidence="1" type="ORF">OB960_15615</name>
</gene>